<dbReference type="SUPFAM" id="SSF52540">
    <property type="entry name" value="P-loop containing nucleoside triphosphate hydrolases"/>
    <property type="match status" value="1"/>
</dbReference>
<evidence type="ECO:0000313" key="2">
    <source>
        <dbReference type="Proteomes" id="UP000037446"/>
    </source>
</evidence>
<dbReference type="PANTHER" id="PTHR36451:SF1">
    <property type="entry name" value="OMEGA-HYDROXY-BETA-DIHYDROMENAQUINONE-9 SULFOTRANSFERASE STF3"/>
    <property type="match status" value="1"/>
</dbReference>
<dbReference type="STRING" id="1306953.J121_2580"/>
<dbReference type="InterPro" id="IPR027417">
    <property type="entry name" value="P-loop_NTPase"/>
</dbReference>
<dbReference type="PATRIC" id="fig|1306953.7.peg.2669"/>
<dbReference type="AlphaFoldDB" id="A0A0L1KE52"/>
<dbReference type="PANTHER" id="PTHR36451">
    <property type="entry name" value="PAPS-DEPENDENT SULFOTRANSFERASE STF3"/>
    <property type="match status" value="1"/>
</dbReference>
<dbReference type="GO" id="GO:0016740">
    <property type="term" value="F:transferase activity"/>
    <property type="evidence" value="ECO:0007669"/>
    <property type="project" value="UniProtKB-KW"/>
</dbReference>
<evidence type="ECO:0000313" key="1">
    <source>
        <dbReference type="EMBL" id="KNH02330.1"/>
    </source>
</evidence>
<sequence length="401" mass="43793">MAMPPRPHPLATARAADWADRAVGALWRKGITAKPPLDPEYLWQVGSRGFAAQDEHAGRSEAEVADFRLRLERLCASLRGEAELNALGHTMAYGQLTSAIRKRHALGRAWRTDPSLPQGDIASPIVVVGQMRAGTTRMHRLLAADPDHAGTRFCDSHNPVPVTPDWRPLKAAAALAIARRINPWLDALHPFGSTRIDEEIGWLATALSPATFEAQWHIPSFVAWSEARDPGPVYAEFARILRTDAATMGNADRPRVLKCPQFAEDLPALLQHFPGARLVVTHRDAAAIVESSVSLVASQMAPQSTRRDLSAITAEWQRKLALRQQRIERALAGFAGQVAHVDFDRLNADWEAEIGHVYAALDMPLSGAALAAMRREQRKAAAGSHTAHKVQIENFAAGEAA</sequence>
<accession>A0A0L1KE52</accession>
<dbReference type="EMBL" id="JYNE01000023">
    <property type="protein sequence ID" value="KNH02330.1"/>
    <property type="molecule type" value="Genomic_DNA"/>
</dbReference>
<name>A0A0L1KE52_9SPHN</name>
<comment type="caution">
    <text evidence="1">The sequence shown here is derived from an EMBL/GenBank/DDBJ whole genome shotgun (WGS) entry which is preliminary data.</text>
</comment>
<protein>
    <submittedName>
        <fullName evidence="1">Sulfotransferase family</fullName>
    </submittedName>
</protein>
<reference evidence="1" key="1">
    <citation type="submission" date="2015-02" db="EMBL/GenBank/DDBJ databases">
        <authorList>
            <person name="Chooi Y.-H."/>
        </authorList>
    </citation>
    <scope>NUCLEOTIDE SEQUENCE [LARGE SCALE GENOMIC DNA]</scope>
    <source>
        <strain evidence="1">LAMA 915</strain>
    </source>
</reference>
<dbReference type="InterPro" id="IPR052736">
    <property type="entry name" value="Stf3_sulfotransferase"/>
</dbReference>
<dbReference type="Gene3D" id="3.40.50.300">
    <property type="entry name" value="P-loop containing nucleotide triphosphate hydrolases"/>
    <property type="match status" value="1"/>
</dbReference>
<dbReference type="Proteomes" id="UP000037446">
    <property type="component" value="Unassembled WGS sequence"/>
</dbReference>
<organism evidence="1 2">
    <name type="scientific">Qipengyuania citrea LAMA 915</name>
    <dbReference type="NCBI Taxonomy" id="1306953"/>
    <lineage>
        <taxon>Bacteria</taxon>
        <taxon>Pseudomonadati</taxon>
        <taxon>Pseudomonadota</taxon>
        <taxon>Alphaproteobacteria</taxon>
        <taxon>Sphingomonadales</taxon>
        <taxon>Erythrobacteraceae</taxon>
        <taxon>Qipengyuania</taxon>
    </lineage>
</organism>
<proteinExistence type="predicted"/>
<dbReference type="Pfam" id="PF13469">
    <property type="entry name" value="Sulfotransfer_3"/>
    <property type="match status" value="1"/>
</dbReference>
<gene>
    <name evidence="1" type="ORF">J121_2580</name>
</gene>
<keyword evidence="1" id="KW-0808">Transferase</keyword>